<reference evidence="1" key="1">
    <citation type="journal article" date="2015" name="Nature">
        <title>Complex archaea that bridge the gap between prokaryotes and eukaryotes.</title>
        <authorList>
            <person name="Spang A."/>
            <person name="Saw J.H."/>
            <person name="Jorgensen S.L."/>
            <person name="Zaremba-Niedzwiedzka K."/>
            <person name="Martijn J."/>
            <person name="Lind A.E."/>
            <person name="van Eijk R."/>
            <person name="Schleper C."/>
            <person name="Guy L."/>
            <person name="Ettema T.J."/>
        </authorList>
    </citation>
    <scope>NUCLEOTIDE SEQUENCE</scope>
</reference>
<accession>A0A0F9TL29</accession>
<dbReference type="AlphaFoldDB" id="A0A0F9TL29"/>
<proteinExistence type="predicted"/>
<sequence length="166" mass="18385">MSYENAPATRMLATQCAACARPLVDATSVETGMGPDCRKKYGVDDLDPEARQQANKLVYQIAQDQDGATVLDCTARLRELGFGALAARIIKRLKIITVFRCDAGLVVKTPFDPNVVEAMREIPGRRWDKERKTNIFPATADRQVWGLLQRFYPGQTALGIHGAFTI</sequence>
<dbReference type="EMBL" id="LAZR01000239">
    <property type="protein sequence ID" value="KKN79984.1"/>
    <property type="molecule type" value="Genomic_DNA"/>
</dbReference>
<evidence type="ECO:0000313" key="1">
    <source>
        <dbReference type="EMBL" id="KKN79984.1"/>
    </source>
</evidence>
<dbReference type="Pfam" id="PF19474">
    <property type="entry name" value="DUF6011"/>
    <property type="match status" value="1"/>
</dbReference>
<organism evidence="1">
    <name type="scientific">marine sediment metagenome</name>
    <dbReference type="NCBI Taxonomy" id="412755"/>
    <lineage>
        <taxon>unclassified sequences</taxon>
        <taxon>metagenomes</taxon>
        <taxon>ecological metagenomes</taxon>
    </lineage>
</organism>
<name>A0A0F9TL29_9ZZZZ</name>
<comment type="caution">
    <text evidence="1">The sequence shown here is derived from an EMBL/GenBank/DDBJ whole genome shotgun (WGS) entry which is preliminary data.</text>
</comment>
<gene>
    <name evidence="1" type="ORF">LCGC14_0334920</name>
</gene>
<protein>
    <submittedName>
        <fullName evidence="1">Uncharacterized protein</fullName>
    </submittedName>
</protein>
<dbReference type="InterPro" id="IPR046053">
    <property type="entry name" value="DUF6011"/>
</dbReference>